<keyword evidence="3" id="KW-1185">Reference proteome</keyword>
<evidence type="ECO:0000259" key="1">
    <source>
        <dbReference type="Pfam" id="PF13021"/>
    </source>
</evidence>
<dbReference type="EMBL" id="JBHSNO010000022">
    <property type="protein sequence ID" value="MFC5591984.1"/>
    <property type="molecule type" value="Genomic_DNA"/>
</dbReference>
<dbReference type="InterPro" id="IPR024976">
    <property type="entry name" value="DUF3885"/>
</dbReference>
<evidence type="ECO:0000313" key="2">
    <source>
        <dbReference type="EMBL" id="MFC5591984.1"/>
    </source>
</evidence>
<evidence type="ECO:0000313" key="3">
    <source>
        <dbReference type="Proteomes" id="UP001596109"/>
    </source>
</evidence>
<name>A0ABW0TSX6_9BACL</name>
<feature type="domain" description="DUF3885" evidence="1">
    <location>
        <begin position="6"/>
        <end position="213"/>
    </location>
</feature>
<gene>
    <name evidence="2" type="ORF">ACFPRA_24205</name>
</gene>
<organism evidence="2 3">
    <name type="scientific">Sporosarcina soli</name>
    <dbReference type="NCBI Taxonomy" id="334736"/>
    <lineage>
        <taxon>Bacteria</taxon>
        <taxon>Bacillati</taxon>
        <taxon>Bacillota</taxon>
        <taxon>Bacilli</taxon>
        <taxon>Bacillales</taxon>
        <taxon>Caryophanaceae</taxon>
        <taxon>Sporosarcina</taxon>
    </lineage>
</organism>
<protein>
    <submittedName>
        <fullName evidence="2">DUF3885 domain-containing protein</fullName>
    </submittedName>
</protein>
<sequence>MTANVNHFMKEHFNNLILRPPLFYSWKYGIRFEISMPGAEHEDNSNLQQIKDRSIGIFNHVFQDADEILLITDIYCDKYNTFLQNRPINVYRKYVKNKDLLKKLQHSILPHLFEEEDDGDYDELATHRFLLPCKKSDIRYLQLLVAISYEDFPHPTQILRRNMAAGYDIYFVNVTRKMIYHLYDDRGCDVIAANKEDLRTLYTECDEWILDYDREQIDLLF</sequence>
<dbReference type="RefSeq" id="WP_381440515.1">
    <property type="nucleotide sequence ID" value="NZ_JBHSNO010000022.1"/>
</dbReference>
<comment type="caution">
    <text evidence="2">The sequence shown here is derived from an EMBL/GenBank/DDBJ whole genome shotgun (WGS) entry which is preliminary data.</text>
</comment>
<dbReference type="Pfam" id="PF13021">
    <property type="entry name" value="DUF3885"/>
    <property type="match status" value="1"/>
</dbReference>
<accession>A0ABW0TSX6</accession>
<proteinExistence type="predicted"/>
<reference evidence="3" key="1">
    <citation type="journal article" date="2019" name="Int. J. Syst. Evol. Microbiol.">
        <title>The Global Catalogue of Microorganisms (GCM) 10K type strain sequencing project: providing services to taxonomists for standard genome sequencing and annotation.</title>
        <authorList>
            <consortium name="The Broad Institute Genomics Platform"/>
            <consortium name="The Broad Institute Genome Sequencing Center for Infectious Disease"/>
            <person name="Wu L."/>
            <person name="Ma J."/>
        </authorList>
    </citation>
    <scope>NUCLEOTIDE SEQUENCE [LARGE SCALE GENOMIC DNA]</scope>
    <source>
        <strain evidence="3">CGMCC 4.1434</strain>
    </source>
</reference>
<dbReference type="Proteomes" id="UP001596109">
    <property type="component" value="Unassembled WGS sequence"/>
</dbReference>